<dbReference type="SUPFAM" id="SSF51206">
    <property type="entry name" value="cAMP-binding domain-like"/>
    <property type="match status" value="1"/>
</dbReference>
<dbReference type="OrthoDB" id="63267at2759"/>
<dbReference type="Gene3D" id="1.10.510.10">
    <property type="entry name" value="Transferase(Phosphotransferase) domain 1"/>
    <property type="match status" value="1"/>
</dbReference>
<dbReference type="InterPro" id="IPR000719">
    <property type="entry name" value="Prot_kinase_dom"/>
</dbReference>
<keyword evidence="4" id="KW-0418">Kinase</keyword>
<sequence>MKGATIIREGELWEHSYIVQSGIVDITKDGFNDGNPFASIGRGQCNCEVKFYKNTLTKARWTRDIDNVCAATVKAASDTVVCYVMTRFDFYRVLGNMRDILDDLGKPSGNMTDILAWKSRISSSDQIRVNYDLNQLKMLNVLGYVEVQLMDLQAHSSLFLTIFVLSIRSFSQGVFWKVRLVKALDSGEFYALKAQGKHSIVENKREKYVVNELSLMKELQHPNIVTLHCSMQDNKYVYSLLRLLPGGKLMDILQSGGRFPEEWTRFYSASVLLAYSTMH</sequence>
<comment type="caution">
    <text evidence="8">The sequence shown here is derived from an EMBL/GenBank/DDBJ whole genome shotgun (WGS) entry which is preliminary data.</text>
</comment>
<evidence type="ECO:0000256" key="1">
    <source>
        <dbReference type="ARBA" id="ARBA00022527"/>
    </source>
</evidence>
<name>K0S629_THAOC</name>
<evidence type="ECO:0000259" key="7">
    <source>
        <dbReference type="PROSITE" id="PS50042"/>
    </source>
</evidence>
<dbReference type="GO" id="GO:0005524">
    <property type="term" value="F:ATP binding"/>
    <property type="evidence" value="ECO:0007669"/>
    <property type="project" value="UniProtKB-KW"/>
</dbReference>
<proteinExistence type="predicted"/>
<dbReference type="SUPFAM" id="SSF56112">
    <property type="entry name" value="Protein kinase-like (PK-like)"/>
    <property type="match status" value="1"/>
</dbReference>
<dbReference type="Gene3D" id="3.30.200.20">
    <property type="entry name" value="Phosphorylase Kinase, domain 1"/>
    <property type="match status" value="1"/>
</dbReference>
<evidence type="ECO:0000256" key="4">
    <source>
        <dbReference type="ARBA" id="ARBA00022777"/>
    </source>
</evidence>
<dbReference type="InterPro" id="IPR000595">
    <property type="entry name" value="cNMP-bd_dom"/>
</dbReference>
<accession>K0S629</accession>
<evidence type="ECO:0000313" key="8">
    <source>
        <dbReference type="EMBL" id="EJK60354.1"/>
    </source>
</evidence>
<evidence type="ECO:0000256" key="5">
    <source>
        <dbReference type="ARBA" id="ARBA00022840"/>
    </source>
</evidence>
<organism evidence="8 9">
    <name type="scientific">Thalassiosira oceanica</name>
    <name type="common">Marine diatom</name>
    <dbReference type="NCBI Taxonomy" id="159749"/>
    <lineage>
        <taxon>Eukaryota</taxon>
        <taxon>Sar</taxon>
        <taxon>Stramenopiles</taxon>
        <taxon>Ochrophyta</taxon>
        <taxon>Bacillariophyta</taxon>
        <taxon>Coscinodiscophyceae</taxon>
        <taxon>Thalassiosirophycidae</taxon>
        <taxon>Thalassiosirales</taxon>
        <taxon>Thalassiosiraceae</taxon>
        <taxon>Thalassiosira</taxon>
    </lineage>
</organism>
<feature type="domain" description="Cyclic nucleotide-binding" evidence="7">
    <location>
        <begin position="1"/>
        <end position="100"/>
    </location>
</feature>
<protein>
    <submittedName>
        <fullName evidence="8">Uncharacterized protein</fullName>
    </submittedName>
</protein>
<dbReference type="Proteomes" id="UP000266841">
    <property type="component" value="Unassembled WGS sequence"/>
</dbReference>
<dbReference type="PROSITE" id="PS50011">
    <property type="entry name" value="PROTEIN_KINASE_DOM"/>
    <property type="match status" value="1"/>
</dbReference>
<dbReference type="InterPro" id="IPR014710">
    <property type="entry name" value="RmlC-like_jellyroll"/>
</dbReference>
<dbReference type="eggNOG" id="KOG0614">
    <property type="taxonomic scope" value="Eukaryota"/>
</dbReference>
<evidence type="ECO:0000259" key="6">
    <source>
        <dbReference type="PROSITE" id="PS50011"/>
    </source>
</evidence>
<feature type="non-terminal residue" evidence="8">
    <location>
        <position position="279"/>
    </location>
</feature>
<keyword evidence="2" id="KW-0808">Transferase</keyword>
<evidence type="ECO:0000313" key="9">
    <source>
        <dbReference type="Proteomes" id="UP000266841"/>
    </source>
</evidence>
<dbReference type="EMBL" id="AGNL01021197">
    <property type="protein sequence ID" value="EJK60354.1"/>
    <property type="molecule type" value="Genomic_DNA"/>
</dbReference>
<dbReference type="PANTHER" id="PTHR24353:SF147">
    <property type="entry name" value="CGMP-DEPENDENT SERINE_THREONIN PROTEIN KINASE-RELATED"/>
    <property type="match status" value="1"/>
</dbReference>
<evidence type="ECO:0000256" key="3">
    <source>
        <dbReference type="ARBA" id="ARBA00022741"/>
    </source>
</evidence>
<dbReference type="Pfam" id="PF00069">
    <property type="entry name" value="Pkinase"/>
    <property type="match status" value="1"/>
</dbReference>
<keyword evidence="1" id="KW-0723">Serine/threonine-protein kinase</keyword>
<dbReference type="AlphaFoldDB" id="K0S629"/>
<evidence type="ECO:0000256" key="2">
    <source>
        <dbReference type="ARBA" id="ARBA00022679"/>
    </source>
</evidence>
<dbReference type="PANTHER" id="PTHR24353">
    <property type="entry name" value="CYCLIC NUCLEOTIDE-DEPENDENT PROTEIN KINASE"/>
    <property type="match status" value="1"/>
</dbReference>
<keyword evidence="3" id="KW-0547">Nucleotide-binding</keyword>
<reference evidence="8 9" key="1">
    <citation type="journal article" date="2012" name="Genome Biol.">
        <title>Genome and low-iron response of an oceanic diatom adapted to chronic iron limitation.</title>
        <authorList>
            <person name="Lommer M."/>
            <person name="Specht M."/>
            <person name="Roy A.S."/>
            <person name="Kraemer L."/>
            <person name="Andreson R."/>
            <person name="Gutowska M.A."/>
            <person name="Wolf J."/>
            <person name="Bergner S.V."/>
            <person name="Schilhabel M.B."/>
            <person name="Klostermeier U.C."/>
            <person name="Beiko R.G."/>
            <person name="Rosenstiel P."/>
            <person name="Hippler M."/>
            <person name="Laroche J."/>
        </authorList>
    </citation>
    <scope>NUCLEOTIDE SEQUENCE [LARGE SCALE GENOMIC DNA]</scope>
    <source>
        <strain evidence="8 9">CCMP1005</strain>
    </source>
</reference>
<feature type="domain" description="Protein kinase" evidence="6">
    <location>
        <begin position="164"/>
        <end position="279"/>
    </location>
</feature>
<dbReference type="PROSITE" id="PS50042">
    <property type="entry name" value="CNMP_BINDING_3"/>
    <property type="match status" value="1"/>
</dbReference>
<keyword evidence="5" id="KW-0067">ATP-binding</keyword>
<dbReference type="GO" id="GO:0004674">
    <property type="term" value="F:protein serine/threonine kinase activity"/>
    <property type="evidence" value="ECO:0007669"/>
    <property type="project" value="UniProtKB-KW"/>
</dbReference>
<dbReference type="InterPro" id="IPR018490">
    <property type="entry name" value="cNMP-bd_dom_sf"/>
</dbReference>
<keyword evidence="9" id="KW-1185">Reference proteome</keyword>
<gene>
    <name evidence="8" type="ORF">THAOC_19306</name>
</gene>
<dbReference type="Gene3D" id="2.60.120.10">
    <property type="entry name" value="Jelly Rolls"/>
    <property type="match status" value="1"/>
</dbReference>
<dbReference type="OMA" id="VYLLMEC"/>
<dbReference type="InterPro" id="IPR011009">
    <property type="entry name" value="Kinase-like_dom_sf"/>
</dbReference>